<dbReference type="EMBL" id="FOCW01000014">
    <property type="protein sequence ID" value="SEN97143.1"/>
    <property type="molecule type" value="Genomic_DNA"/>
</dbReference>
<dbReference type="AlphaFoldDB" id="A0A1H8KW82"/>
<dbReference type="STRING" id="1121117.SAMN02745977_02489"/>
<proteinExistence type="predicted"/>
<feature type="transmembrane region" description="Helical" evidence="1">
    <location>
        <begin position="12"/>
        <end position="32"/>
    </location>
</feature>
<keyword evidence="1" id="KW-0812">Transmembrane</keyword>
<organism evidence="2 3">
    <name type="scientific">Brachymonas denitrificans DSM 15123</name>
    <dbReference type="NCBI Taxonomy" id="1121117"/>
    <lineage>
        <taxon>Bacteria</taxon>
        <taxon>Pseudomonadati</taxon>
        <taxon>Pseudomonadota</taxon>
        <taxon>Betaproteobacteria</taxon>
        <taxon>Burkholderiales</taxon>
        <taxon>Comamonadaceae</taxon>
        <taxon>Brachymonas</taxon>
    </lineage>
</organism>
<keyword evidence="1" id="KW-0472">Membrane</keyword>
<protein>
    <submittedName>
        <fullName evidence="2">Uncharacterized protein</fullName>
    </submittedName>
</protein>
<sequence length="49" mass="5431">MPAWMFADGAWIAFAVTLITIVAAIVMHRVILKVLRAPPPESSEESEKH</sequence>
<evidence type="ECO:0000256" key="1">
    <source>
        <dbReference type="SAM" id="Phobius"/>
    </source>
</evidence>
<dbReference type="Proteomes" id="UP000199531">
    <property type="component" value="Unassembled WGS sequence"/>
</dbReference>
<reference evidence="2 3" key="1">
    <citation type="submission" date="2016-10" db="EMBL/GenBank/DDBJ databases">
        <authorList>
            <person name="de Groot N.N."/>
        </authorList>
    </citation>
    <scope>NUCLEOTIDE SEQUENCE [LARGE SCALE GENOMIC DNA]</scope>
    <source>
        <strain evidence="2 3">DSM 15123</strain>
    </source>
</reference>
<evidence type="ECO:0000313" key="2">
    <source>
        <dbReference type="EMBL" id="SEN97143.1"/>
    </source>
</evidence>
<keyword evidence="1" id="KW-1133">Transmembrane helix</keyword>
<gene>
    <name evidence="2" type="ORF">SAMN02745977_02489</name>
</gene>
<name>A0A1H8KW82_9BURK</name>
<keyword evidence="3" id="KW-1185">Reference proteome</keyword>
<accession>A0A1H8KW82</accession>
<dbReference type="RefSeq" id="WP_159430764.1">
    <property type="nucleotide sequence ID" value="NZ_FOCW01000014.1"/>
</dbReference>
<evidence type="ECO:0000313" key="3">
    <source>
        <dbReference type="Proteomes" id="UP000199531"/>
    </source>
</evidence>